<accession>A3IQI5</accession>
<dbReference type="OrthoDB" id="532598at2"/>
<keyword evidence="3" id="KW-1185">Reference proteome</keyword>
<dbReference type="NCBIfam" id="NF037966">
    <property type="entry name" value="HetP_family"/>
    <property type="match status" value="1"/>
</dbReference>
<reference evidence="2 3" key="1">
    <citation type="submission" date="2007-03" db="EMBL/GenBank/DDBJ databases">
        <authorList>
            <person name="Stal L."/>
            <person name="Ferriera S."/>
            <person name="Johnson J."/>
            <person name="Kravitz S."/>
            <person name="Beeson K."/>
            <person name="Sutton G."/>
            <person name="Rogers Y.-H."/>
            <person name="Friedman R."/>
            <person name="Frazier M."/>
            <person name="Venter J.C."/>
        </authorList>
    </citation>
    <scope>NUCLEOTIDE SEQUENCE [LARGE SCALE GENOMIC DNA]</scope>
    <source>
        <strain evidence="2 3">CCY0110</strain>
    </source>
</reference>
<sequence>MSQSLYQQKNQVTKSMTEQQFEEIVDAILAGKYSWACVLILQTAGYNPLHYIPYRTYNRLIKDNRLKKRDSEQQKTIKPSPKNSVTKHRTSTKISNLSYVESLDESESNSLGGLGCNQSSIWSIFFWNH</sequence>
<name>A3IQI5_9CHRO</name>
<dbReference type="RefSeq" id="WP_008275651.1">
    <property type="nucleotide sequence ID" value="NZ_AAXW01000015.1"/>
</dbReference>
<dbReference type="eggNOG" id="ENOG50330ND">
    <property type="taxonomic scope" value="Bacteria"/>
</dbReference>
<protein>
    <submittedName>
        <fullName evidence="2">Heterocyst differentiation protein</fullName>
    </submittedName>
</protein>
<evidence type="ECO:0000256" key="1">
    <source>
        <dbReference type="SAM" id="MobiDB-lite"/>
    </source>
</evidence>
<evidence type="ECO:0000313" key="3">
    <source>
        <dbReference type="Proteomes" id="UP000003781"/>
    </source>
</evidence>
<organism evidence="2 3">
    <name type="scientific">Crocosphaera chwakensis CCY0110</name>
    <dbReference type="NCBI Taxonomy" id="391612"/>
    <lineage>
        <taxon>Bacteria</taxon>
        <taxon>Bacillati</taxon>
        <taxon>Cyanobacteriota</taxon>
        <taxon>Cyanophyceae</taxon>
        <taxon>Oscillatoriophycideae</taxon>
        <taxon>Chroococcales</taxon>
        <taxon>Aphanothecaceae</taxon>
        <taxon>Crocosphaera</taxon>
        <taxon>Crocosphaera chwakensis</taxon>
    </lineage>
</organism>
<dbReference type="InterPro" id="IPR049598">
    <property type="entry name" value="HetP-like"/>
</dbReference>
<dbReference type="EMBL" id="AAXW01000015">
    <property type="protein sequence ID" value="EAZ91260.1"/>
    <property type="molecule type" value="Genomic_DNA"/>
</dbReference>
<gene>
    <name evidence="2" type="ORF">CY0110_11572</name>
</gene>
<comment type="caution">
    <text evidence="2">The sequence shown here is derived from an EMBL/GenBank/DDBJ whole genome shotgun (WGS) entry which is preliminary data.</text>
</comment>
<dbReference type="Proteomes" id="UP000003781">
    <property type="component" value="Unassembled WGS sequence"/>
</dbReference>
<feature type="region of interest" description="Disordered" evidence="1">
    <location>
        <begin position="68"/>
        <end position="91"/>
    </location>
</feature>
<evidence type="ECO:0000313" key="2">
    <source>
        <dbReference type="EMBL" id="EAZ91260.1"/>
    </source>
</evidence>
<dbReference type="AlphaFoldDB" id="A3IQI5"/>
<proteinExistence type="predicted"/>